<name>A0A7M5UE20_9CNID</name>
<dbReference type="PANTHER" id="PTHR21780:SF0">
    <property type="entry name" value="TRANSMEMBRANE PROTEIN 209"/>
    <property type="match status" value="1"/>
</dbReference>
<keyword evidence="2" id="KW-1133">Transmembrane helix</keyword>
<feature type="compositionally biased region" description="Polar residues" evidence="1">
    <location>
        <begin position="147"/>
        <end position="168"/>
    </location>
</feature>
<evidence type="ECO:0000256" key="2">
    <source>
        <dbReference type="SAM" id="Phobius"/>
    </source>
</evidence>
<feature type="region of interest" description="Disordered" evidence="1">
    <location>
        <begin position="1"/>
        <end position="22"/>
    </location>
</feature>
<dbReference type="PANTHER" id="PTHR21780">
    <property type="entry name" value="TRANSMEMBRANE PROTEIN 209"/>
    <property type="match status" value="1"/>
</dbReference>
<keyword evidence="2" id="KW-0812">Transmembrane</keyword>
<evidence type="ECO:0000313" key="3">
    <source>
        <dbReference type="EnsemblMetazoa" id="CLYHEMP009407.1"/>
    </source>
</evidence>
<reference evidence="3" key="1">
    <citation type="submission" date="2021-01" db="UniProtKB">
        <authorList>
            <consortium name="EnsemblMetazoa"/>
        </authorList>
    </citation>
    <scope>IDENTIFICATION</scope>
</reference>
<evidence type="ECO:0000256" key="1">
    <source>
        <dbReference type="SAM" id="MobiDB-lite"/>
    </source>
</evidence>
<proteinExistence type="predicted"/>
<protein>
    <recommendedName>
        <fullName evidence="5">Transmembrane protein 209</fullName>
    </recommendedName>
</protein>
<organism evidence="3 4">
    <name type="scientific">Clytia hemisphaerica</name>
    <dbReference type="NCBI Taxonomy" id="252671"/>
    <lineage>
        <taxon>Eukaryota</taxon>
        <taxon>Metazoa</taxon>
        <taxon>Cnidaria</taxon>
        <taxon>Hydrozoa</taxon>
        <taxon>Hydroidolina</taxon>
        <taxon>Leptothecata</taxon>
        <taxon>Obeliida</taxon>
        <taxon>Clytiidae</taxon>
        <taxon>Clytia</taxon>
    </lineage>
</organism>
<feature type="transmembrane region" description="Helical" evidence="2">
    <location>
        <begin position="84"/>
        <end position="108"/>
    </location>
</feature>
<evidence type="ECO:0008006" key="5">
    <source>
        <dbReference type="Google" id="ProtNLM"/>
    </source>
</evidence>
<evidence type="ECO:0000313" key="4">
    <source>
        <dbReference type="Proteomes" id="UP000594262"/>
    </source>
</evidence>
<sequence>MSQTITQRSPTATRTSSFNTTPSKIRRLQHPVVGKSNDVILTSRNAKKSAFWCVVNVVGAILAYVRLFSYFICHVTGWDQSAAVFSYLDFTLALLFSWNALTNIYLYCLPVVNKQNIYLSPLQKRLLGVTKENDHLFQSTPPPAPISSLTPSSAPARRSTTTPTSQVPSYPVRRNTRTPNSSSNISPGRQHSPNRVQSSPVKNYSPGHVNTTPYGQTVHRSSSRDSFYTPNSPMNVSNRGMSFSSTPSPSVFNQSPSFSARNISPGRINSQDEQLLSFTSLDKYIKQEEEARLRRGQDSPQKSSFWKYGSAAYEYIPSFGSYQLATRSQTPNVKDDDDDDGVESLFKQDEMLNKLGFLRADVSIWTENLRKWLAQSVLEPIVLEIDNINKRLTQLGNPELKIGLSSRSTLQTLLATKGQHLPSLATIIPYLSVSTNQEYLVARLKELSTGGCLRLYKWDNGGNYKGKPWNSDLPTDAEIIIHLFCTYLDTHLPSNPRYADGKSFSGLHFIKTPIKPEERKSELCIYQSRTRKPHFKVLLEDQTCELPKGRNNLFVAIVVFLYYAKRNFHGMIERVNLGMSGINLLWILEKQMKIESINN</sequence>
<dbReference type="EnsemblMetazoa" id="CLYHEMT009407.1">
    <property type="protein sequence ID" value="CLYHEMP009407.1"/>
    <property type="gene ID" value="CLYHEMG009407"/>
</dbReference>
<dbReference type="OrthoDB" id="509821at2759"/>
<dbReference type="GO" id="GO:0016020">
    <property type="term" value="C:membrane"/>
    <property type="evidence" value="ECO:0007669"/>
    <property type="project" value="TreeGrafter"/>
</dbReference>
<keyword evidence="2" id="KW-0472">Membrane</keyword>
<keyword evidence="4" id="KW-1185">Reference proteome</keyword>
<feature type="compositionally biased region" description="Polar residues" evidence="1">
    <location>
        <begin position="177"/>
        <end position="271"/>
    </location>
</feature>
<accession>A0A7M5UE20</accession>
<dbReference type="Pfam" id="PF09786">
    <property type="entry name" value="CytochromB561_N"/>
    <property type="match status" value="1"/>
</dbReference>
<dbReference type="Proteomes" id="UP000594262">
    <property type="component" value="Unplaced"/>
</dbReference>
<feature type="region of interest" description="Disordered" evidence="1">
    <location>
        <begin position="138"/>
        <end position="271"/>
    </location>
</feature>
<dbReference type="AlphaFoldDB" id="A0A7M5UE20"/>
<dbReference type="InterPro" id="IPR019176">
    <property type="entry name" value="Cytochrome_B561-rel"/>
</dbReference>
<feature type="transmembrane region" description="Helical" evidence="2">
    <location>
        <begin position="50"/>
        <end position="72"/>
    </location>
</feature>